<sequence>MNIFRKSIYILPVLLAAAISTGCAEEELYERGQGDNADNYGVYFPNQTATTRIDISSADPREIKYKVRRTNGTEAIVVPVKVSATKEDDVAIDPDEIFEIEDIVFGPGETETEFKVSFPDVETGVRYSCSISIEDTRYISIYGTRSTNLSFSVICADWEQVIGPNGETTGKWRDEIFSDVYMVDVEGFNPYPEVEMPIYEREGAKGYYRMKVYGEDLLKALVGGQNLSFTGRDLWTEVDATDPNKVYIPYQSTGITLVTEDGELSIGSEVPENFQIDESTAQYGTLEDNIITFPPQSILVEFSGNSGMFGSANLQGMLRIMLPGAVEKDYSVTLTGHESSGGVVKVDASFGNDVTKFRYKVYEGALDAGAASLQAQELDAAKDSGDKEIKVIDVQENKYTIEIKDLEETAKKYTLIGCVYDETDSMQDYEYVTFGYLKNDGDKDFILDFGLELTDEYKGQGLTKENSTKFWAYGEEIESVTYGLFWKRRVNGFDNAKLNEVLDEQGISFTSSQLVSLNDGHFSVMFDGLNGDNDYVLILRASNGFQTKLMTKEIHTEGVFNPGLEVYYYEDFLDEQPTQEKLKSTKWNYYAVNLADMDNVNLERKKIGQVEFKDYYVEGGEGSYFSIKGMGGIEFESGGEMIGFYMPTSSQGYKGAVELGSISPDTDGVYNGETVIYGFIPDDGSMSIYNGSYFMYLGAVDDGYLYCVPSQSFLAQYGYNFTYLFVGSTNTLYGLYMDMMLVDPAVDMNKDSATSAAIERMAAIRSKAVKGFTPGNYVELPEFSMNPGGGVVDTDMPVNLVSDPMPASAPALRPASCNVQVYPASRASSGTGAVTRIDVKTKSL</sequence>
<keyword evidence="1" id="KW-0732">Signal</keyword>
<feature type="chain" id="PRO_5038868154" evidence="1">
    <location>
        <begin position="25"/>
        <end position="844"/>
    </location>
</feature>
<dbReference type="AlphaFoldDB" id="A0A9D9J2U2"/>
<proteinExistence type="predicted"/>
<evidence type="ECO:0000313" key="3">
    <source>
        <dbReference type="Proteomes" id="UP000823750"/>
    </source>
</evidence>
<evidence type="ECO:0000313" key="2">
    <source>
        <dbReference type="EMBL" id="MBO8485062.1"/>
    </source>
</evidence>
<dbReference type="EMBL" id="JADILX010000025">
    <property type="protein sequence ID" value="MBO8485062.1"/>
    <property type="molecule type" value="Genomic_DNA"/>
</dbReference>
<dbReference type="Proteomes" id="UP000823750">
    <property type="component" value="Unassembled WGS sequence"/>
</dbReference>
<protein>
    <submittedName>
        <fullName evidence="2">Uncharacterized protein</fullName>
    </submittedName>
</protein>
<comment type="caution">
    <text evidence="2">The sequence shown here is derived from an EMBL/GenBank/DDBJ whole genome shotgun (WGS) entry which is preliminary data.</text>
</comment>
<gene>
    <name evidence="2" type="ORF">IAB78_01375</name>
</gene>
<reference evidence="2" key="1">
    <citation type="submission" date="2020-10" db="EMBL/GenBank/DDBJ databases">
        <authorList>
            <person name="Gilroy R."/>
        </authorList>
    </citation>
    <scope>NUCLEOTIDE SEQUENCE</scope>
    <source>
        <strain evidence="2">B2-16538</strain>
    </source>
</reference>
<dbReference type="PROSITE" id="PS51257">
    <property type="entry name" value="PROKAR_LIPOPROTEIN"/>
    <property type="match status" value="1"/>
</dbReference>
<organism evidence="2 3">
    <name type="scientific">Candidatus Cryptobacteroides excrementavium</name>
    <dbReference type="NCBI Taxonomy" id="2840759"/>
    <lineage>
        <taxon>Bacteria</taxon>
        <taxon>Pseudomonadati</taxon>
        <taxon>Bacteroidota</taxon>
        <taxon>Bacteroidia</taxon>
        <taxon>Bacteroidales</taxon>
        <taxon>Candidatus Cryptobacteroides</taxon>
    </lineage>
</organism>
<evidence type="ECO:0000256" key="1">
    <source>
        <dbReference type="SAM" id="SignalP"/>
    </source>
</evidence>
<name>A0A9D9J2U2_9BACT</name>
<feature type="signal peptide" evidence="1">
    <location>
        <begin position="1"/>
        <end position="24"/>
    </location>
</feature>
<reference evidence="2" key="2">
    <citation type="journal article" date="2021" name="PeerJ">
        <title>Extensive microbial diversity within the chicken gut microbiome revealed by metagenomics and culture.</title>
        <authorList>
            <person name="Gilroy R."/>
            <person name="Ravi A."/>
            <person name="Getino M."/>
            <person name="Pursley I."/>
            <person name="Horton D.L."/>
            <person name="Alikhan N.F."/>
            <person name="Baker D."/>
            <person name="Gharbi K."/>
            <person name="Hall N."/>
            <person name="Watson M."/>
            <person name="Adriaenssens E.M."/>
            <person name="Foster-Nyarko E."/>
            <person name="Jarju S."/>
            <person name="Secka A."/>
            <person name="Antonio M."/>
            <person name="Oren A."/>
            <person name="Chaudhuri R.R."/>
            <person name="La Ragione R."/>
            <person name="Hildebrand F."/>
            <person name="Pallen M.J."/>
        </authorList>
    </citation>
    <scope>NUCLEOTIDE SEQUENCE</scope>
    <source>
        <strain evidence="2">B2-16538</strain>
    </source>
</reference>
<accession>A0A9D9J2U2</accession>